<dbReference type="CTD" id="78777787"/>
<name>A0A6A5FYN0_CAERE</name>
<dbReference type="GeneID" id="78777787"/>
<reference evidence="1 2" key="1">
    <citation type="submission" date="2019-12" db="EMBL/GenBank/DDBJ databases">
        <title>Chromosome-level assembly of the Caenorhabditis remanei genome.</title>
        <authorList>
            <person name="Teterina A.A."/>
            <person name="Willis J.H."/>
            <person name="Phillips P.C."/>
        </authorList>
    </citation>
    <scope>NUCLEOTIDE SEQUENCE [LARGE SCALE GENOMIC DNA]</scope>
    <source>
        <strain evidence="1 2">PX506</strain>
        <tissue evidence="1">Whole organism</tissue>
    </source>
</reference>
<dbReference type="KEGG" id="crq:GCK72_024204"/>
<proteinExistence type="predicted"/>
<evidence type="ECO:0000313" key="1">
    <source>
        <dbReference type="EMBL" id="KAF1747738.1"/>
    </source>
</evidence>
<gene>
    <name evidence="1" type="ORF">GCK72_024204</name>
</gene>
<dbReference type="RefSeq" id="XP_053579335.1">
    <property type="nucleotide sequence ID" value="XM_053735769.1"/>
</dbReference>
<organism evidence="1 2">
    <name type="scientific">Caenorhabditis remanei</name>
    <name type="common">Caenorhabditis vulgaris</name>
    <dbReference type="NCBI Taxonomy" id="31234"/>
    <lineage>
        <taxon>Eukaryota</taxon>
        <taxon>Metazoa</taxon>
        <taxon>Ecdysozoa</taxon>
        <taxon>Nematoda</taxon>
        <taxon>Chromadorea</taxon>
        <taxon>Rhabditida</taxon>
        <taxon>Rhabditina</taxon>
        <taxon>Rhabditomorpha</taxon>
        <taxon>Rhabditoidea</taxon>
        <taxon>Rhabditidae</taxon>
        <taxon>Peloderinae</taxon>
        <taxon>Caenorhabditis</taxon>
    </lineage>
</organism>
<comment type="caution">
    <text evidence="1">The sequence shown here is derived from an EMBL/GenBank/DDBJ whole genome shotgun (WGS) entry which is preliminary data.</text>
</comment>
<accession>A0A6A5FYN0</accession>
<protein>
    <submittedName>
        <fullName evidence="1">Uncharacterized protein</fullName>
    </submittedName>
</protein>
<dbReference type="Proteomes" id="UP000483820">
    <property type="component" value="Chromosome X"/>
</dbReference>
<dbReference type="EMBL" id="WUAV01000006">
    <property type="protein sequence ID" value="KAF1747738.1"/>
    <property type="molecule type" value="Genomic_DNA"/>
</dbReference>
<sequence length="331" mass="37026">MIFSCRGHLPLDPSVKAEPQTQGSLLLTYHISTCPTPVNASNDSIHIGMMDKLDRRSMSVNGSPVQWPSRLPYGQYPPSHSESFGKDCSPKLGKNIHPHPNQPVDRLKIDTSTPKLSNRLFELLVISKKIRMGELNETGYASSPFPLFITAIKHRTIPSLHWKNDGRTLVLFGRATHSSSCSREESAINYLSCLIAGILMASKVFDGSESSWLNNSRLSSHPGEQTTLIVEEGYRFVKFNKLSLFEHLQVVANISTVCSFKPSYHYHISVHYGVKTVSNSDDSRIFEEVSNCFLDTRIGHSIHVGSSFINYKYTRPMDHGTSKTEELTLAN</sequence>
<dbReference type="AlphaFoldDB" id="A0A6A5FYN0"/>
<evidence type="ECO:0000313" key="2">
    <source>
        <dbReference type="Proteomes" id="UP000483820"/>
    </source>
</evidence>